<feature type="compositionally biased region" description="Basic and acidic residues" evidence="1">
    <location>
        <begin position="243"/>
        <end position="256"/>
    </location>
</feature>
<feature type="region of interest" description="Disordered" evidence="1">
    <location>
        <begin position="97"/>
        <end position="137"/>
    </location>
</feature>
<dbReference type="OrthoDB" id="5489595at2"/>
<dbReference type="Proteomes" id="UP000238196">
    <property type="component" value="Unassembled WGS sequence"/>
</dbReference>
<reference evidence="2 3" key="1">
    <citation type="submission" date="2018-02" db="EMBL/GenBank/DDBJ databases">
        <title>novel marine gammaproteobacteria from coastal saline agro ecosystem.</title>
        <authorList>
            <person name="Krishnan R."/>
            <person name="Ramesh Kumar N."/>
        </authorList>
    </citation>
    <scope>NUCLEOTIDE SEQUENCE [LARGE SCALE GENOMIC DNA]</scope>
    <source>
        <strain evidence="2 3">228</strain>
    </source>
</reference>
<feature type="compositionally biased region" description="Basic and acidic residues" evidence="1">
    <location>
        <begin position="123"/>
        <end position="134"/>
    </location>
</feature>
<organism evidence="2 3">
    <name type="scientific">Proteobacteria bacterium 228</name>
    <dbReference type="NCBI Taxonomy" id="2083153"/>
    <lineage>
        <taxon>Bacteria</taxon>
        <taxon>Pseudomonadati</taxon>
        <taxon>Pseudomonadota</taxon>
    </lineage>
</organism>
<proteinExistence type="predicted"/>
<dbReference type="Gene3D" id="6.10.20.120">
    <property type="match status" value="1"/>
</dbReference>
<name>A0A2S5KV55_9PROT</name>
<evidence type="ECO:0000313" key="3">
    <source>
        <dbReference type="Proteomes" id="UP000238196"/>
    </source>
</evidence>
<feature type="compositionally biased region" description="Basic and acidic residues" evidence="1">
    <location>
        <begin position="173"/>
        <end position="184"/>
    </location>
</feature>
<feature type="region of interest" description="Disordered" evidence="1">
    <location>
        <begin position="197"/>
        <end position="217"/>
    </location>
</feature>
<feature type="compositionally biased region" description="Polar residues" evidence="1">
    <location>
        <begin position="231"/>
        <end position="240"/>
    </location>
</feature>
<comment type="caution">
    <text evidence="2">The sequence shown here is derived from an EMBL/GenBank/DDBJ whole genome shotgun (WGS) entry which is preliminary data.</text>
</comment>
<feature type="region of interest" description="Disordered" evidence="1">
    <location>
        <begin position="230"/>
        <end position="260"/>
    </location>
</feature>
<evidence type="ECO:0000313" key="2">
    <source>
        <dbReference type="EMBL" id="PPC78650.1"/>
    </source>
</evidence>
<sequence length="400" mass="44809">MVRSVAPTPSFQSVEHLRQSHVDTKALLRHGSISIGGTQYRVSLAMDDRIQVKREDAWGKPACKKFFGAAKDMFNHRLKDGSAASRSDRIADVLNERHVPDAPPPSMFPRQRKTELDISDFNQSEHARAREEGTTYRQENADEAFAAYKASRHNSPQGSPAHSTHGHHHSHHGHNEPLRRTRSEELPAKSFSEFKQEFEQAEQGSLSYHGETASGDNTRRAYQDYQAQRRFNQSAPSSPFRSEPVRSEPQRTESAAERQASADYYGHSAGLSKWDTMLLQSEAEVAARRRSEQRSMPGTTLQHAHSAPAQLETVGRLSTKELKNQAVDAAVRLSGNNLTFAVSILEKVDALRNDHAISHANKREALETFIDILSNKDLGTTMSKLQDLNRILDGAGRHHR</sequence>
<gene>
    <name evidence="2" type="ORF">C4K68_03845</name>
</gene>
<feature type="region of interest" description="Disordered" evidence="1">
    <location>
        <begin position="150"/>
        <end position="184"/>
    </location>
</feature>
<evidence type="ECO:0000256" key="1">
    <source>
        <dbReference type="SAM" id="MobiDB-lite"/>
    </source>
</evidence>
<dbReference type="AlphaFoldDB" id="A0A2S5KV55"/>
<dbReference type="EMBL" id="PRLP01000012">
    <property type="protein sequence ID" value="PPC78650.1"/>
    <property type="molecule type" value="Genomic_DNA"/>
</dbReference>
<protein>
    <submittedName>
        <fullName evidence="2">Uncharacterized protein</fullName>
    </submittedName>
</protein>
<accession>A0A2S5KV55</accession>